<accession>A0A517RNI9</accession>
<evidence type="ECO:0000256" key="8">
    <source>
        <dbReference type="HAMAP-Rule" id="MF_01302"/>
    </source>
</evidence>
<dbReference type="FunFam" id="3.30.1490.10:FF:000001">
    <property type="entry name" value="30S ribosomal protein S8"/>
    <property type="match status" value="1"/>
</dbReference>
<dbReference type="SUPFAM" id="SSF56047">
    <property type="entry name" value="Ribosomal protein S8"/>
    <property type="match status" value="1"/>
</dbReference>
<dbReference type="HAMAP" id="MF_01302_B">
    <property type="entry name" value="Ribosomal_uS8_B"/>
    <property type="match status" value="1"/>
</dbReference>
<dbReference type="PROSITE" id="PS00053">
    <property type="entry name" value="RIBOSOMAL_S8"/>
    <property type="match status" value="1"/>
</dbReference>
<keyword evidence="3 8" id="KW-0694">RNA-binding</keyword>
<evidence type="ECO:0000256" key="3">
    <source>
        <dbReference type="ARBA" id="ARBA00022884"/>
    </source>
</evidence>
<evidence type="ECO:0000256" key="6">
    <source>
        <dbReference type="ARBA" id="ARBA00035258"/>
    </source>
</evidence>
<dbReference type="AlphaFoldDB" id="A0A517RNI9"/>
<dbReference type="GO" id="GO:0019843">
    <property type="term" value="F:rRNA binding"/>
    <property type="evidence" value="ECO:0007669"/>
    <property type="project" value="UniProtKB-UniRule"/>
</dbReference>
<dbReference type="PANTHER" id="PTHR11758">
    <property type="entry name" value="40S RIBOSOMAL PROTEIN S15A"/>
    <property type="match status" value="1"/>
</dbReference>
<gene>
    <name evidence="8 10" type="primary">rpsH</name>
    <name evidence="10" type="ORF">Pan241w_55760</name>
</gene>
<dbReference type="FunFam" id="3.30.1370.30:FF:000002">
    <property type="entry name" value="30S ribosomal protein S8"/>
    <property type="match status" value="1"/>
</dbReference>
<dbReference type="GO" id="GO:0005737">
    <property type="term" value="C:cytoplasm"/>
    <property type="evidence" value="ECO:0007669"/>
    <property type="project" value="UniProtKB-ARBA"/>
</dbReference>
<evidence type="ECO:0000313" key="10">
    <source>
        <dbReference type="EMBL" id="QDT45456.1"/>
    </source>
</evidence>
<dbReference type="KEGG" id="gaz:Pan241w_55760"/>
<comment type="subunit">
    <text evidence="7 8">Part of the 30S ribosomal subunit. Contacts proteins S5 and S12.</text>
</comment>
<dbReference type="Proteomes" id="UP000317171">
    <property type="component" value="Chromosome"/>
</dbReference>
<dbReference type="Gene3D" id="3.30.1490.10">
    <property type="match status" value="1"/>
</dbReference>
<dbReference type="InterPro" id="IPR047863">
    <property type="entry name" value="Ribosomal_uS8_CS"/>
</dbReference>
<dbReference type="GO" id="GO:0006412">
    <property type="term" value="P:translation"/>
    <property type="evidence" value="ECO:0007669"/>
    <property type="project" value="UniProtKB-UniRule"/>
</dbReference>
<dbReference type="NCBIfam" id="NF001109">
    <property type="entry name" value="PRK00136.1"/>
    <property type="match status" value="1"/>
</dbReference>
<dbReference type="Pfam" id="PF00410">
    <property type="entry name" value="Ribosomal_S8"/>
    <property type="match status" value="1"/>
</dbReference>
<name>A0A517RNI9_9PLAN</name>
<keyword evidence="11" id="KW-1185">Reference proteome</keyword>
<evidence type="ECO:0000256" key="7">
    <source>
        <dbReference type="ARBA" id="ARBA00046740"/>
    </source>
</evidence>
<evidence type="ECO:0000313" key="11">
    <source>
        <dbReference type="Proteomes" id="UP000317171"/>
    </source>
</evidence>
<sequence>MMTDPIADMLTRIRNALQIERPYVDIPASKIKVAIAAALQREGYVWDYEVIEDSPQNVLRVNLKYGPNGERVIQRIVRESKPGRRAYQDLRSMPEVLQGLGVSILSTSKGVLSNREAKKEGVGGELLCTIW</sequence>
<dbReference type="InterPro" id="IPR000630">
    <property type="entry name" value="Ribosomal_uS8"/>
</dbReference>
<dbReference type="RefSeq" id="WP_145222064.1">
    <property type="nucleotide sequence ID" value="NZ_CP036269.1"/>
</dbReference>
<keyword evidence="5 8" id="KW-0687">Ribonucleoprotein</keyword>
<evidence type="ECO:0000256" key="1">
    <source>
        <dbReference type="ARBA" id="ARBA00006471"/>
    </source>
</evidence>
<comment type="similarity">
    <text evidence="1 8 9">Belongs to the universal ribosomal protein uS8 family.</text>
</comment>
<reference evidence="10 11" key="1">
    <citation type="submission" date="2019-02" db="EMBL/GenBank/DDBJ databases">
        <title>Deep-cultivation of Planctomycetes and their phenomic and genomic characterization uncovers novel biology.</title>
        <authorList>
            <person name="Wiegand S."/>
            <person name="Jogler M."/>
            <person name="Boedeker C."/>
            <person name="Pinto D."/>
            <person name="Vollmers J."/>
            <person name="Rivas-Marin E."/>
            <person name="Kohn T."/>
            <person name="Peeters S.H."/>
            <person name="Heuer A."/>
            <person name="Rast P."/>
            <person name="Oberbeckmann S."/>
            <person name="Bunk B."/>
            <person name="Jeske O."/>
            <person name="Meyerdierks A."/>
            <person name="Storesund J.E."/>
            <person name="Kallscheuer N."/>
            <person name="Luecker S."/>
            <person name="Lage O.M."/>
            <person name="Pohl T."/>
            <person name="Merkel B.J."/>
            <person name="Hornburger P."/>
            <person name="Mueller R.-W."/>
            <person name="Bruemmer F."/>
            <person name="Labrenz M."/>
            <person name="Spormann A.M."/>
            <person name="Op den Camp H."/>
            <person name="Overmann J."/>
            <person name="Amann R."/>
            <person name="Jetten M.S.M."/>
            <person name="Mascher T."/>
            <person name="Medema M.H."/>
            <person name="Devos D.P."/>
            <person name="Kaster A.-K."/>
            <person name="Ovreas L."/>
            <person name="Rohde M."/>
            <person name="Galperin M.Y."/>
            <person name="Jogler C."/>
        </authorList>
    </citation>
    <scope>NUCLEOTIDE SEQUENCE [LARGE SCALE GENOMIC DNA]</scope>
    <source>
        <strain evidence="10 11">Pan241w</strain>
    </source>
</reference>
<organism evidence="10 11">
    <name type="scientific">Gimesia alba</name>
    <dbReference type="NCBI Taxonomy" id="2527973"/>
    <lineage>
        <taxon>Bacteria</taxon>
        <taxon>Pseudomonadati</taxon>
        <taxon>Planctomycetota</taxon>
        <taxon>Planctomycetia</taxon>
        <taxon>Planctomycetales</taxon>
        <taxon>Planctomycetaceae</taxon>
        <taxon>Gimesia</taxon>
    </lineage>
</organism>
<dbReference type="OrthoDB" id="9802617at2"/>
<comment type="function">
    <text evidence="8">One of the primary rRNA binding proteins, it binds directly to 16S rRNA central domain where it helps coordinate assembly of the platform of the 30S subunit.</text>
</comment>
<evidence type="ECO:0000256" key="5">
    <source>
        <dbReference type="ARBA" id="ARBA00023274"/>
    </source>
</evidence>
<dbReference type="GO" id="GO:1990904">
    <property type="term" value="C:ribonucleoprotein complex"/>
    <property type="evidence" value="ECO:0007669"/>
    <property type="project" value="UniProtKB-KW"/>
</dbReference>
<dbReference type="GO" id="GO:0003735">
    <property type="term" value="F:structural constituent of ribosome"/>
    <property type="evidence" value="ECO:0007669"/>
    <property type="project" value="InterPro"/>
</dbReference>
<evidence type="ECO:0000256" key="9">
    <source>
        <dbReference type="RuleBase" id="RU003660"/>
    </source>
</evidence>
<keyword evidence="2 8" id="KW-0699">rRNA-binding</keyword>
<evidence type="ECO:0000256" key="4">
    <source>
        <dbReference type="ARBA" id="ARBA00022980"/>
    </source>
</evidence>
<evidence type="ECO:0000256" key="2">
    <source>
        <dbReference type="ARBA" id="ARBA00022730"/>
    </source>
</evidence>
<protein>
    <recommendedName>
        <fullName evidence="6 8">Small ribosomal subunit protein uS8</fullName>
    </recommendedName>
</protein>
<dbReference type="EMBL" id="CP036269">
    <property type="protein sequence ID" value="QDT45456.1"/>
    <property type="molecule type" value="Genomic_DNA"/>
</dbReference>
<keyword evidence="4 8" id="KW-0689">Ribosomal protein</keyword>
<dbReference type="InterPro" id="IPR035987">
    <property type="entry name" value="Ribosomal_uS8_sf"/>
</dbReference>
<dbReference type="GO" id="GO:0005840">
    <property type="term" value="C:ribosome"/>
    <property type="evidence" value="ECO:0007669"/>
    <property type="project" value="UniProtKB-KW"/>
</dbReference>
<proteinExistence type="inferred from homology"/>
<dbReference type="Gene3D" id="3.30.1370.30">
    <property type="match status" value="1"/>
</dbReference>